<feature type="non-terminal residue" evidence="3">
    <location>
        <position position="1"/>
    </location>
</feature>
<protein>
    <submittedName>
        <fullName evidence="3">LOW QUALITY PROTEIN: ras guanyl-releasing protein 3</fullName>
    </submittedName>
</protein>
<dbReference type="RefSeq" id="XP_028982868.1">
    <property type="nucleotide sequence ID" value="XM_029127035.2"/>
</dbReference>
<reference evidence="3" key="1">
    <citation type="submission" date="2025-08" db="UniProtKB">
        <authorList>
            <consortium name="RefSeq"/>
        </authorList>
    </citation>
    <scope>IDENTIFICATION</scope>
</reference>
<organism evidence="2 3">
    <name type="scientific">Betta splendens</name>
    <name type="common">Siamese fighting fish</name>
    <dbReference type="NCBI Taxonomy" id="158456"/>
    <lineage>
        <taxon>Eukaryota</taxon>
        <taxon>Metazoa</taxon>
        <taxon>Chordata</taxon>
        <taxon>Craniata</taxon>
        <taxon>Vertebrata</taxon>
        <taxon>Euteleostomi</taxon>
        <taxon>Actinopterygii</taxon>
        <taxon>Neopterygii</taxon>
        <taxon>Teleostei</taxon>
        <taxon>Neoteleostei</taxon>
        <taxon>Acanthomorphata</taxon>
        <taxon>Anabantaria</taxon>
        <taxon>Anabantiformes</taxon>
        <taxon>Anabantoidei</taxon>
        <taxon>Osphronemidae</taxon>
        <taxon>Betta</taxon>
    </lineage>
</organism>
<dbReference type="GO" id="GO:0005085">
    <property type="term" value="F:guanyl-nucleotide exchange factor activity"/>
    <property type="evidence" value="ECO:0007669"/>
    <property type="project" value="InterPro"/>
</dbReference>
<dbReference type="CTD" id="25780"/>
<dbReference type="Gene3D" id="1.10.840.10">
    <property type="entry name" value="Ras guanine-nucleotide exchange factors catalytic domain"/>
    <property type="match status" value="1"/>
</dbReference>
<name>A0A6P7KK03_BETSP</name>
<evidence type="ECO:0000313" key="3">
    <source>
        <dbReference type="RefSeq" id="XP_028982868.1"/>
    </source>
</evidence>
<dbReference type="InParanoid" id="A0A6P7KK03"/>
<keyword evidence="2" id="KW-1185">Reference proteome</keyword>
<dbReference type="GeneID" id="114841855"/>
<dbReference type="AlphaFoldDB" id="A0A6P7KK03"/>
<evidence type="ECO:0000313" key="2">
    <source>
        <dbReference type="Proteomes" id="UP000515150"/>
    </source>
</evidence>
<dbReference type="GO" id="GO:0007264">
    <property type="term" value="P:small GTPase-mediated signal transduction"/>
    <property type="evidence" value="ECO:0007669"/>
    <property type="project" value="InterPro"/>
</dbReference>
<sequence>LLLQMWREMAELVSSSNNYSCYRGAYSECQGFKIYILRVHLKDLITGHVVFPDWLEESSQVNLVKMHQLYVTFNELVSLQKAVAQLEPNMDLIYLPSFILNCGVNCHKRCREVLVQACRKLSRSSSMGSVSSYPLIHSTLPSSPTLAYCEDEDEVFSFPGVTGLGQGSSSITLMTGSAQKISVRLQRATTSQATQTEPLWPENSWGVADTGYHTFPNMKFRTQRKTSKNKGFACGEKQNGGHHQKVSPQHGIEFWKTDASTEFLQRQNDWLLEEWMKHSLYTAAPHQGFYTLKRLLTNFRLWIDTPV</sequence>
<dbReference type="InterPro" id="IPR036964">
    <property type="entry name" value="RASGEF_cat_dom_sf"/>
</dbReference>
<dbReference type="InterPro" id="IPR023578">
    <property type="entry name" value="Ras_GEF_dom_sf"/>
</dbReference>
<accession>A0A6P7KK03</accession>
<dbReference type="InterPro" id="IPR001895">
    <property type="entry name" value="RASGEF_cat_dom"/>
</dbReference>
<dbReference type="KEGG" id="bspl:114841855"/>
<gene>
    <name evidence="3" type="primary">rasgrp3</name>
</gene>
<proteinExistence type="predicted"/>
<dbReference type="SUPFAM" id="SSF48366">
    <property type="entry name" value="Ras GEF"/>
    <property type="match status" value="1"/>
</dbReference>
<evidence type="ECO:0000259" key="1">
    <source>
        <dbReference type="Pfam" id="PF00617"/>
    </source>
</evidence>
<feature type="domain" description="Ras-GEF" evidence="1">
    <location>
        <begin position="4"/>
        <end position="66"/>
    </location>
</feature>
<dbReference type="Proteomes" id="UP000515150">
    <property type="component" value="Chromosome 15"/>
</dbReference>
<dbReference type="Pfam" id="PF00617">
    <property type="entry name" value="RasGEF"/>
    <property type="match status" value="1"/>
</dbReference>
<dbReference type="OrthoDB" id="546434at2759"/>